<gene>
    <name evidence="1" type="ORF">ALO53_05522</name>
</gene>
<evidence type="ECO:0000313" key="2">
    <source>
        <dbReference type="Proteomes" id="UP000050469"/>
    </source>
</evidence>
<sequence length="303" mass="33993">MPPQNAAGQGEPDFQVIDLQNRFPRVAWQRLARRFGIQQQAAVRMLRRFEQRLAIGLLDNLAGTHDADALRHAMNQIEIMTDQQQRHVQALLQLLEQQEDLALHGDVQCSGRFVGNQQFRLACQRHGNHHPLALASGQFVRVGFQAFFRLLNADHFQQFDNALLRFTATDAAMQQQRLAYLSGHAVQRVQRGHRFLENHGNAVATQLAQGALVGTHQLLTPVGDAASGQRTVVRQQLQDRVRSDGLAGAGFTHQRQAFTAAYVQAQVADDLLPAERNAQVANFDQVFRHIRTSGQRHHAAPRL</sequence>
<name>A0A0P9TVK8_PSEA0</name>
<comment type="caution">
    <text evidence="1">The sequence shown here is derived from an EMBL/GenBank/DDBJ whole genome shotgun (WGS) entry which is preliminary data.</text>
</comment>
<protein>
    <submittedName>
        <fullName evidence="1">Uncharacterized protein</fullName>
    </submittedName>
</protein>
<dbReference type="Proteomes" id="UP000050469">
    <property type="component" value="Unassembled WGS sequence"/>
</dbReference>
<accession>A0A0P9TVK8</accession>
<reference evidence="1 2" key="1">
    <citation type="submission" date="2015-09" db="EMBL/GenBank/DDBJ databases">
        <title>Genome announcement of multiple Pseudomonas syringae strains.</title>
        <authorList>
            <person name="Thakur S."/>
            <person name="Wang P.W."/>
            <person name="Gong Y."/>
            <person name="Weir B.S."/>
            <person name="Guttman D.S."/>
        </authorList>
    </citation>
    <scope>NUCLEOTIDE SEQUENCE [LARGE SCALE GENOMIC DNA]</scope>
    <source>
        <strain evidence="1 2">ICMP7840</strain>
    </source>
</reference>
<dbReference type="AntiFam" id="ANF00095">
    <property type="entry name" value="Shadow ORF (opposite ABC transporters)"/>
</dbReference>
<dbReference type="EMBL" id="LJQO01000070">
    <property type="protein sequence ID" value="KPX79314.1"/>
    <property type="molecule type" value="Genomic_DNA"/>
</dbReference>
<evidence type="ECO:0000313" key="1">
    <source>
        <dbReference type="EMBL" id="KPX79314.1"/>
    </source>
</evidence>
<proteinExistence type="predicted"/>
<dbReference type="AntiFam" id="ANF00142">
    <property type="entry name" value="Shadow ORF (opposite yadG)"/>
</dbReference>
<organism evidence="1 2">
    <name type="scientific">Pseudomonas amygdali pv. photiniae</name>
    <dbReference type="NCBI Taxonomy" id="251724"/>
    <lineage>
        <taxon>Bacteria</taxon>
        <taxon>Pseudomonadati</taxon>
        <taxon>Pseudomonadota</taxon>
        <taxon>Gammaproteobacteria</taxon>
        <taxon>Pseudomonadales</taxon>
        <taxon>Pseudomonadaceae</taxon>
        <taxon>Pseudomonas</taxon>
        <taxon>Pseudomonas amygdali</taxon>
    </lineage>
</organism>
<dbReference type="AlphaFoldDB" id="A0A0P9TVK8"/>